<evidence type="ECO:0000313" key="3">
    <source>
        <dbReference type="Proteomes" id="UP000198251"/>
    </source>
</evidence>
<proteinExistence type="predicted"/>
<dbReference type="AlphaFoldDB" id="A0A1C5G4P6"/>
<dbReference type="EMBL" id="LT607733">
    <property type="protein sequence ID" value="SCG14863.1"/>
    <property type="molecule type" value="Genomic_DNA"/>
</dbReference>
<gene>
    <name evidence="2" type="ORF">GA0070610_1082</name>
</gene>
<evidence type="ECO:0000313" key="2">
    <source>
        <dbReference type="EMBL" id="SCG14863.1"/>
    </source>
</evidence>
<reference evidence="2 3" key="1">
    <citation type="submission" date="2016-06" db="EMBL/GenBank/DDBJ databases">
        <authorList>
            <person name="Kjaerup R.B."/>
            <person name="Dalgaard T.S."/>
            <person name="Juul-Madsen H.R."/>
        </authorList>
    </citation>
    <scope>NUCLEOTIDE SEQUENCE [LARGE SCALE GENOMIC DNA]</scope>
    <source>
        <strain evidence="2 3">DSM 43913</strain>
    </source>
</reference>
<dbReference type="Proteomes" id="UP000198251">
    <property type="component" value="Chromosome I"/>
</dbReference>
<name>A0A1C5G4P6_MICEH</name>
<organism evidence="2 3">
    <name type="scientific">Micromonospora echinofusca</name>
    <dbReference type="NCBI Taxonomy" id="47858"/>
    <lineage>
        <taxon>Bacteria</taxon>
        <taxon>Bacillati</taxon>
        <taxon>Actinomycetota</taxon>
        <taxon>Actinomycetes</taxon>
        <taxon>Micromonosporales</taxon>
        <taxon>Micromonosporaceae</taxon>
        <taxon>Micromonospora</taxon>
    </lineage>
</organism>
<keyword evidence="3" id="KW-1185">Reference proteome</keyword>
<protein>
    <submittedName>
        <fullName evidence="2">Uncharacterized protein</fullName>
    </submittedName>
</protein>
<evidence type="ECO:0000256" key="1">
    <source>
        <dbReference type="SAM" id="MobiDB-lite"/>
    </source>
</evidence>
<feature type="region of interest" description="Disordered" evidence="1">
    <location>
        <begin position="1"/>
        <end position="32"/>
    </location>
</feature>
<sequence length="32" mass="2969">MAGHIPSLGPGGDSIVPADTAITEPGPATAPA</sequence>
<accession>A0A1C5G4P6</accession>